<evidence type="ECO:0000256" key="1">
    <source>
        <dbReference type="SAM" id="MobiDB-lite"/>
    </source>
</evidence>
<comment type="caution">
    <text evidence="3">The sequence shown here is derived from an EMBL/GenBank/DDBJ whole genome shotgun (WGS) entry which is preliminary data.</text>
</comment>
<dbReference type="SUPFAM" id="SSF50346">
    <property type="entry name" value="PRC-barrel domain"/>
    <property type="match status" value="1"/>
</dbReference>
<dbReference type="Gene3D" id="2.30.30.240">
    <property type="entry name" value="PRC-barrel domain"/>
    <property type="match status" value="1"/>
</dbReference>
<evidence type="ECO:0000313" key="4">
    <source>
        <dbReference type="Proteomes" id="UP000438476"/>
    </source>
</evidence>
<proteinExistence type="predicted"/>
<dbReference type="Proteomes" id="UP000438476">
    <property type="component" value="Unassembled WGS sequence"/>
</dbReference>
<reference evidence="3 4" key="1">
    <citation type="submission" date="2019-12" db="EMBL/GenBank/DDBJ databases">
        <title>Genomic-based taxomic classification of the family Erythrobacteraceae.</title>
        <authorList>
            <person name="Xu L."/>
        </authorList>
    </citation>
    <scope>NUCLEOTIDE SEQUENCE [LARGE SCALE GENOMIC DNA]</scope>
    <source>
        <strain evidence="3 4">LMG 29518</strain>
    </source>
</reference>
<feature type="compositionally biased region" description="Basic and acidic residues" evidence="1">
    <location>
        <begin position="11"/>
        <end position="29"/>
    </location>
</feature>
<dbReference type="InterPro" id="IPR027275">
    <property type="entry name" value="PRC-brl_dom"/>
</dbReference>
<dbReference type="InterPro" id="IPR011033">
    <property type="entry name" value="PRC_barrel-like_sf"/>
</dbReference>
<keyword evidence="4" id="KW-1185">Reference proteome</keyword>
<name>A0A6I4T681_9SPHN</name>
<dbReference type="AlphaFoldDB" id="A0A6I4T681"/>
<dbReference type="EMBL" id="WTYT01000003">
    <property type="protein sequence ID" value="MXO65732.1"/>
    <property type="molecule type" value="Genomic_DNA"/>
</dbReference>
<evidence type="ECO:0000313" key="3">
    <source>
        <dbReference type="EMBL" id="MXO65732.1"/>
    </source>
</evidence>
<sequence length="139" mass="15978">MSDTDPTPQAELDKRRDYDRSRPLERDETTNLISSDKVEGTNVYAKDGEKIGHIDHLMIGKISGRVEYAVMSFGGFLGLGELYHPLPWDALDYDPEKHGYVVTIDKEKLHDAPRYKPEDLPMFDRQFGQTVYGYYGVIY</sequence>
<dbReference type="Pfam" id="PF05239">
    <property type="entry name" value="PRC"/>
    <property type="match status" value="1"/>
</dbReference>
<evidence type="ECO:0000259" key="2">
    <source>
        <dbReference type="Pfam" id="PF05239"/>
    </source>
</evidence>
<accession>A0A6I4T681</accession>
<dbReference type="PANTHER" id="PTHR36505:SF1">
    <property type="entry name" value="BLR1072 PROTEIN"/>
    <property type="match status" value="1"/>
</dbReference>
<protein>
    <submittedName>
        <fullName evidence="3">PRC-barrel domain containing protein</fullName>
    </submittedName>
</protein>
<dbReference type="PANTHER" id="PTHR36505">
    <property type="entry name" value="BLR1072 PROTEIN"/>
    <property type="match status" value="1"/>
</dbReference>
<gene>
    <name evidence="3" type="ORF">GRI91_08195</name>
</gene>
<organism evidence="3 4">
    <name type="scientific">Altericroceibacterium endophyticum</name>
    <dbReference type="NCBI Taxonomy" id="1808508"/>
    <lineage>
        <taxon>Bacteria</taxon>
        <taxon>Pseudomonadati</taxon>
        <taxon>Pseudomonadota</taxon>
        <taxon>Alphaproteobacteria</taxon>
        <taxon>Sphingomonadales</taxon>
        <taxon>Erythrobacteraceae</taxon>
        <taxon>Altericroceibacterium</taxon>
    </lineage>
</organism>
<feature type="region of interest" description="Disordered" evidence="1">
    <location>
        <begin position="1"/>
        <end position="33"/>
    </location>
</feature>
<feature type="domain" description="PRC-barrel" evidence="2">
    <location>
        <begin position="34"/>
        <end position="108"/>
    </location>
</feature>
<dbReference type="RefSeq" id="WP_160736167.1">
    <property type="nucleotide sequence ID" value="NZ_WTYT01000003.1"/>
</dbReference>
<dbReference type="OrthoDB" id="7274881at2"/>